<dbReference type="InterPro" id="IPR027417">
    <property type="entry name" value="P-loop_NTPase"/>
</dbReference>
<evidence type="ECO:0000313" key="15">
    <source>
        <dbReference type="Proteomes" id="UP000178700"/>
    </source>
</evidence>
<name>A0A1F6VAD1_9BACT</name>
<comment type="caution">
    <text evidence="10">Lacks conserved residue(s) required for the propagation of feature annotation.</text>
</comment>
<comment type="catalytic activity">
    <reaction evidence="9 10 11">
        <text>adenosine(37) in tRNA + dimethylallyl diphosphate = N(6)-dimethylallyladenosine(37) in tRNA + diphosphate</text>
        <dbReference type="Rhea" id="RHEA:26482"/>
        <dbReference type="Rhea" id="RHEA-COMP:10162"/>
        <dbReference type="Rhea" id="RHEA-COMP:10375"/>
        <dbReference type="ChEBI" id="CHEBI:33019"/>
        <dbReference type="ChEBI" id="CHEBI:57623"/>
        <dbReference type="ChEBI" id="CHEBI:74411"/>
        <dbReference type="ChEBI" id="CHEBI:74415"/>
        <dbReference type="EC" id="2.5.1.75"/>
    </reaction>
</comment>
<evidence type="ECO:0000256" key="1">
    <source>
        <dbReference type="ARBA" id="ARBA00001946"/>
    </source>
</evidence>
<evidence type="ECO:0000256" key="11">
    <source>
        <dbReference type="RuleBase" id="RU003783"/>
    </source>
</evidence>
<feature type="binding site" evidence="10">
    <location>
        <begin position="16"/>
        <end position="23"/>
    </location>
    <ligand>
        <name>ATP</name>
        <dbReference type="ChEBI" id="CHEBI:30616"/>
    </ligand>
</feature>
<proteinExistence type="inferred from homology"/>
<dbReference type="GO" id="GO:0005524">
    <property type="term" value="F:ATP binding"/>
    <property type="evidence" value="ECO:0007669"/>
    <property type="project" value="UniProtKB-UniRule"/>
</dbReference>
<protein>
    <recommendedName>
        <fullName evidence="10">tRNA dimethylallyltransferase</fullName>
        <ecNumber evidence="10">2.5.1.75</ecNumber>
    </recommendedName>
    <alternativeName>
        <fullName evidence="10">Dimethylallyl diphosphate:tRNA dimethylallyltransferase</fullName>
        <shortName evidence="10">DMAPP:tRNA dimethylallyltransferase</shortName>
        <shortName evidence="10">DMATase</shortName>
    </alternativeName>
    <alternativeName>
        <fullName evidence="10">Isopentenyl-diphosphate:tRNA isopentenyltransferase</fullName>
        <shortName evidence="10">IPP transferase</shortName>
        <shortName evidence="10">IPPT</shortName>
        <shortName evidence="10">IPTase</shortName>
    </alternativeName>
</protein>
<dbReference type="PANTHER" id="PTHR11088">
    <property type="entry name" value="TRNA DIMETHYLALLYLTRANSFERASE"/>
    <property type="match status" value="1"/>
</dbReference>
<evidence type="ECO:0000256" key="2">
    <source>
        <dbReference type="ARBA" id="ARBA00003213"/>
    </source>
</evidence>
<feature type="region of interest" description="Interaction with substrate tRNA" evidence="10">
    <location>
        <begin position="41"/>
        <end position="44"/>
    </location>
</feature>
<comment type="caution">
    <text evidence="14">The sequence shown here is derived from an EMBL/GenBank/DDBJ whole genome shotgun (WGS) entry which is preliminary data.</text>
</comment>
<evidence type="ECO:0000256" key="7">
    <source>
        <dbReference type="ARBA" id="ARBA00022840"/>
    </source>
</evidence>
<dbReference type="Proteomes" id="UP000178700">
    <property type="component" value="Unassembled WGS sequence"/>
</dbReference>
<sequence length="288" mass="32435">MSKRHFDKPKVIVIMGQTATGKSALAVKIAKKIGGEIISADSRQVYKGLDIGTGKIFTKEMKGISHYLIDIESPKNKFTAAQFKELAEEKIKEIIARGKTPIICGGTGFYIDAITKGVVFPEVPPNYPLRKKLALANDRALMLKLKKIDPERAKNIDPKNKVRLIRAIEIAKALGKVPHLAVKPPSYKFIKIGLYLPAEKLKKKVAKRVKKMFNPPAGGGLLDEIKKLKKSGVSDKRLKELGFEYYKPTQEKVINGTMQYAKRQMTWFKRDKEIKWLNASKITKDYPL</sequence>
<dbReference type="InterPro" id="IPR039657">
    <property type="entry name" value="Dimethylallyltransferase"/>
</dbReference>
<accession>A0A1F6VAD1</accession>
<dbReference type="EC" id="2.5.1.75" evidence="10"/>
<dbReference type="EMBL" id="MFTJ01000009">
    <property type="protein sequence ID" value="OGI66524.1"/>
    <property type="molecule type" value="Genomic_DNA"/>
</dbReference>
<dbReference type="InterPro" id="IPR018022">
    <property type="entry name" value="IPT"/>
</dbReference>
<reference evidence="14 15" key="1">
    <citation type="journal article" date="2016" name="Nat. Commun.">
        <title>Thousands of microbial genomes shed light on interconnected biogeochemical processes in an aquifer system.</title>
        <authorList>
            <person name="Anantharaman K."/>
            <person name="Brown C.T."/>
            <person name="Hug L.A."/>
            <person name="Sharon I."/>
            <person name="Castelle C.J."/>
            <person name="Probst A.J."/>
            <person name="Thomas B.C."/>
            <person name="Singh A."/>
            <person name="Wilkins M.J."/>
            <person name="Karaoz U."/>
            <person name="Brodie E.L."/>
            <person name="Williams K.H."/>
            <person name="Hubbard S.S."/>
            <person name="Banfield J.F."/>
        </authorList>
    </citation>
    <scope>NUCLEOTIDE SEQUENCE [LARGE SCALE GENOMIC DNA]</scope>
</reference>
<dbReference type="Gene3D" id="1.10.20.140">
    <property type="match status" value="1"/>
</dbReference>
<comment type="function">
    <text evidence="2 10 12">Catalyzes the transfer of a dimethylallyl group onto the adenine at position 37 in tRNAs that read codons beginning with uridine, leading to the formation of N6-(dimethylallyl)adenosine (i(6)A).</text>
</comment>
<evidence type="ECO:0000256" key="4">
    <source>
        <dbReference type="ARBA" id="ARBA00022679"/>
    </source>
</evidence>
<comment type="similarity">
    <text evidence="3 10 13">Belongs to the IPP transferase family.</text>
</comment>
<evidence type="ECO:0000256" key="9">
    <source>
        <dbReference type="ARBA" id="ARBA00049563"/>
    </source>
</evidence>
<dbReference type="SUPFAM" id="SSF52540">
    <property type="entry name" value="P-loop containing nucleoside triphosphate hydrolases"/>
    <property type="match status" value="1"/>
</dbReference>
<dbReference type="GO" id="GO:0052381">
    <property type="term" value="F:tRNA dimethylallyltransferase activity"/>
    <property type="evidence" value="ECO:0007669"/>
    <property type="project" value="UniProtKB-UniRule"/>
</dbReference>
<comment type="cofactor">
    <cofactor evidence="1 10">
        <name>Mg(2+)</name>
        <dbReference type="ChEBI" id="CHEBI:18420"/>
    </cofactor>
</comment>
<dbReference type="AlphaFoldDB" id="A0A1F6VAD1"/>
<dbReference type="GO" id="GO:0006400">
    <property type="term" value="P:tRNA modification"/>
    <property type="evidence" value="ECO:0007669"/>
    <property type="project" value="TreeGrafter"/>
</dbReference>
<feature type="binding site" evidence="10">
    <location>
        <begin position="18"/>
        <end position="23"/>
    </location>
    <ligand>
        <name>substrate</name>
    </ligand>
</feature>
<dbReference type="NCBIfam" id="TIGR00174">
    <property type="entry name" value="miaA"/>
    <property type="match status" value="1"/>
</dbReference>
<dbReference type="Pfam" id="PF01715">
    <property type="entry name" value="IPPT"/>
    <property type="match status" value="1"/>
</dbReference>
<gene>
    <name evidence="10" type="primary">miaA</name>
    <name evidence="14" type="ORF">A2642_02660</name>
</gene>
<comment type="subunit">
    <text evidence="10">Monomer.</text>
</comment>
<evidence type="ECO:0000256" key="10">
    <source>
        <dbReference type="HAMAP-Rule" id="MF_00185"/>
    </source>
</evidence>
<feature type="site" description="Interaction with substrate tRNA" evidence="10">
    <location>
        <position position="107"/>
    </location>
</feature>
<keyword evidence="5 10" id="KW-0819">tRNA processing</keyword>
<organism evidence="14 15">
    <name type="scientific">Candidatus Nomurabacteria bacterium RIFCSPHIGHO2_01_FULL_39_10</name>
    <dbReference type="NCBI Taxonomy" id="1801733"/>
    <lineage>
        <taxon>Bacteria</taxon>
        <taxon>Candidatus Nomuraibacteriota</taxon>
    </lineage>
</organism>
<evidence type="ECO:0000256" key="13">
    <source>
        <dbReference type="RuleBase" id="RU003785"/>
    </source>
</evidence>
<keyword evidence="8 10" id="KW-0460">Magnesium</keyword>
<dbReference type="Gene3D" id="3.40.50.300">
    <property type="entry name" value="P-loop containing nucleotide triphosphate hydrolases"/>
    <property type="match status" value="1"/>
</dbReference>
<evidence type="ECO:0000256" key="3">
    <source>
        <dbReference type="ARBA" id="ARBA00005842"/>
    </source>
</evidence>
<keyword evidence="7 10" id="KW-0067">ATP-binding</keyword>
<dbReference type="PANTHER" id="PTHR11088:SF60">
    <property type="entry name" value="TRNA DIMETHYLALLYLTRANSFERASE"/>
    <property type="match status" value="1"/>
</dbReference>
<evidence type="ECO:0000256" key="8">
    <source>
        <dbReference type="ARBA" id="ARBA00022842"/>
    </source>
</evidence>
<keyword evidence="6 10" id="KW-0547">Nucleotide-binding</keyword>
<dbReference type="HAMAP" id="MF_00185">
    <property type="entry name" value="IPP_trans"/>
    <property type="match status" value="1"/>
</dbReference>
<evidence type="ECO:0000256" key="12">
    <source>
        <dbReference type="RuleBase" id="RU003784"/>
    </source>
</evidence>
<evidence type="ECO:0000256" key="5">
    <source>
        <dbReference type="ARBA" id="ARBA00022694"/>
    </source>
</evidence>
<keyword evidence="4 10" id="KW-0808">Transferase</keyword>
<feature type="site" description="Interaction with substrate tRNA" evidence="10">
    <location>
        <position position="130"/>
    </location>
</feature>
<evidence type="ECO:0000313" key="14">
    <source>
        <dbReference type="EMBL" id="OGI66524.1"/>
    </source>
</evidence>
<evidence type="ECO:0000256" key="6">
    <source>
        <dbReference type="ARBA" id="ARBA00022741"/>
    </source>
</evidence>